<dbReference type="AlphaFoldDB" id="A0A3P7RUQ0"/>
<evidence type="ECO:0008006" key="3">
    <source>
        <dbReference type="Google" id="ProtNLM"/>
    </source>
</evidence>
<dbReference type="Pfam" id="PF10923">
    <property type="entry name" value="BrxC_BrxD"/>
    <property type="match status" value="1"/>
</dbReference>
<organism evidence="1 2">
    <name type="scientific">Petrocella atlantisensis</name>
    <dbReference type="NCBI Taxonomy" id="2173034"/>
    <lineage>
        <taxon>Bacteria</taxon>
        <taxon>Bacillati</taxon>
        <taxon>Bacillota</taxon>
        <taxon>Clostridia</taxon>
        <taxon>Lachnospirales</taxon>
        <taxon>Vallitaleaceae</taxon>
        <taxon>Petrocella</taxon>
    </lineage>
</organism>
<reference evidence="1 2" key="1">
    <citation type="submission" date="2018-09" db="EMBL/GenBank/DDBJ databases">
        <authorList>
            <person name="Postec A."/>
        </authorList>
    </citation>
    <scope>NUCLEOTIDE SEQUENCE [LARGE SCALE GENOMIC DNA]</scope>
    <source>
        <strain evidence="1">70B-A</strain>
    </source>
</reference>
<keyword evidence="2" id="KW-1185">Reference proteome</keyword>
<evidence type="ECO:0000313" key="1">
    <source>
        <dbReference type="EMBL" id="VDN46526.1"/>
    </source>
</evidence>
<dbReference type="SUPFAM" id="SSF52540">
    <property type="entry name" value="P-loop containing nucleoside triphosphate hydrolases"/>
    <property type="match status" value="1"/>
</dbReference>
<evidence type="ECO:0000313" key="2">
    <source>
        <dbReference type="Proteomes" id="UP000279029"/>
    </source>
</evidence>
<name>A0A3P7RUQ0_9FIRM</name>
<dbReference type="InterPro" id="IPR021228">
    <property type="entry name" value="BrxD"/>
</dbReference>
<dbReference type="KEGG" id="cbar:PATL70BA_0661"/>
<protein>
    <recommendedName>
        <fullName evidence="3">ATP-binding protein</fullName>
    </recommendedName>
</protein>
<dbReference type="InterPro" id="IPR027417">
    <property type="entry name" value="P-loop_NTPase"/>
</dbReference>
<gene>
    <name evidence="1" type="ORF">PATL70BA_0661</name>
</gene>
<dbReference type="OrthoDB" id="9772976at2"/>
<dbReference type="Gene3D" id="3.40.50.300">
    <property type="entry name" value="P-loop containing nucleotide triphosphate hydrolases"/>
    <property type="match status" value="1"/>
</dbReference>
<accession>A0A3P7RUQ0</accession>
<dbReference type="EMBL" id="LR130778">
    <property type="protein sequence ID" value="VDN46526.1"/>
    <property type="molecule type" value="Genomic_DNA"/>
</dbReference>
<dbReference type="RefSeq" id="WP_125136019.1">
    <property type="nucleotide sequence ID" value="NZ_LR130778.1"/>
</dbReference>
<proteinExistence type="predicted"/>
<dbReference type="Proteomes" id="UP000279029">
    <property type="component" value="Chromosome"/>
</dbReference>
<sequence length="396" mass="44409">MKEVDQVLNALRMGVIPGTSIDNFIVGRDQEKHELDNFMSSVEQGEGRVKFIRGAYGSGKTFMMKYLTEKALDQGFIVANVPIHSGFGFSKLDGVYGNIMNHLLIRTDEETSTNFEMIFEKWLEGLKSSGDARKASQNIYSVIKALSDYNSSFSSVLLIYIRALIGRDYELSTIAAAWIKGDKNMAYQLKRKLNVKGSVDGDNALDILSGFVKMIHLLGYKGLIITFDEAELIMQQRVDTRLKAYANIRQLMDSAGAGFLDHAGFVFAGTDDFFEDEEKGLRSYMALYQRIGSSMESPLSITNVRQPILQIQALRQEDYEKLANKLVALHSKRYAYDYMVNAMHIANLAKLEASKIVGVNAITVRIFLKKVLELLDLMLDNPDLPIFNAIKVSNNG</sequence>